<dbReference type="Proteomes" id="UP001150941">
    <property type="component" value="Unassembled WGS sequence"/>
</dbReference>
<dbReference type="EMBL" id="JAPQKS010000001">
    <property type="protein sequence ID" value="KAJ5248681.1"/>
    <property type="molecule type" value="Genomic_DNA"/>
</dbReference>
<evidence type="ECO:0000313" key="1">
    <source>
        <dbReference type="EMBL" id="KAJ5248681.1"/>
    </source>
</evidence>
<dbReference type="RefSeq" id="XP_058335460.1">
    <property type="nucleotide sequence ID" value="XM_058469429.1"/>
</dbReference>
<organism evidence="1 2">
    <name type="scientific">Penicillium chermesinum</name>
    <dbReference type="NCBI Taxonomy" id="63820"/>
    <lineage>
        <taxon>Eukaryota</taxon>
        <taxon>Fungi</taxon>
        <taxon>Dikarya</taxon>
        <taxon>Ascomycota</taxon>
        <taxon>Pezizomycotina</taxon>
        <taxon>Eurotiomycetes</taxon>
        <taxon>Eurotiomycetidae</taxon>
        <taxon>Eurotiales</taxon>
        <taxon>Aspergillaceae</taxon>
        <taxon>Penicillium</taxon>
    </lineage>
</organism>
<dbReference type="AlphaFoldDB" id="A0A9W9PJT0"/>
<accession>A0A9W9PJT0</accession>
<comment type="caution">
    <text evidence="1">The sequence shown here is derived from an EMBL/GenBank/DDBJ whole genome shotgun (WGS) entry which is preliminary data.</text>
</comment>
<dbReference type="GeneID" id="83196732"/>
<dbReference type="OrthoDB" id="4392610at2759"/>
<reference evidence="1" key="2">
    <citation type="journal article" date="2023" name="IMA Fungus">
        <title>Comparative genomic study of the Penicillium genus elucidates a diverse pangenome and 15 lateral gene transfer events.</title>
        <authorList>
            <person name="Petersen C."/>
            <person name="Sorensen T."/>
            <person name="Nielsen M.R."/>
            <person name="Sondergaard T.E."/>
            <person name="Sorensen J.L."/>
            <person name="Fitzpatrick D.A."/>
            <person name="Frisvad J.C."/>
            <person name="Nielsen K.L."/>
        </authorList>
    </citation>
    <scope>NUCLEOTIDE SEQUENCE</scope>
    <source>
        <strain evidence="1">IBT 19713</strain>
    </source>
</reference>
<gene>
    <name evidence="1" type="ORF">N7468_000132</name>
</gene>
<reference evidence="1" key="1">
    <citation type="submission" date="2022-11" db="EMBL/GenBank/DDBJ databases">
        <authorList>
            <person name="Petersen C."/>
        </authorList>
    </citation>
    <scope>NUCLEOTIDE SEQUENCE</scope>
    <source>
        <strain evidence="1">IBT 19713</strain>
    </source>
</reference>
<evidence type="ECO:0000313" key="2">
    <source>
        <dbReference type="Proteomes" id="UP001150941"/>
    </source>
</evidence>
<protein>
    <submittedName>
        <fullName evidence="1">Uncharacterized protein</fullName>
    </submittedName>
</protein>
<name>A0A9W9PJT0_9EURO</name>
<proteinExistence type="predicted"/>
<keyword evidence="2" id="KW-1185">Reference proteome</keyword>
<sequence length="128" mass="15002">MTAVVHAYRHLYRQGLKAIRYSTPARHVLRSTLRSSFRSSPLEDFDQPRIDNTLAFMQRAAETNGLEHKILRNILMTRYWETPQIAKESRILKMLGLGKEEYRLRKDASKHFNLTLERLNDSLGTCLK</sequence>